<organism evidence="1 2">
    <name type="scientific">Helianthus annuus</name>
    <name type="common">Common sunflower</name>
    <dbReference type="NCBI Taxonomy" id="4232"/>
    <lineage>
        <taxon>Eukaryota</taxon>
        <taxon>Viridiplantae</taxon>
        <taxon>Streptophyta</taxon>
        <taxon>Embryophyta</taxon>
        <taxon>Tracheophyta</taxon>
        <taxon>Spermatophyta</taxon>
        <taxon>Magnoliopsida</taxon>
        <taxon>eudicotyledons</taxon>
        <taxon>Gunneridae</taxon>
        <taxon>Pentapetalae</taxon>
        <taxon>asterids</taxon>
        <taxon>campanulids</taxon>
        <taxon>Asterales</taxon>
        <taxon>Asteraceae</taxon>
        <taxon>Asteroideae</taxon>
        <taxon>Heliantheae alliance</taxon>
        <taxon>Heliantheae</taxon>
        <taxon>Helianthus</taxon>
    </lineage>
</organism>
<evidence type="ECO:0000313" key="2">
    <source>
        <dbReference type="Proteomes" id="UP000215914"/>
    </source>
</evidence>
<proteinExistence type="predicted"/>
<comment type="caution">
    <text evidence="1">The sequence shown here is derived from an EMBL/GenBank/DDBJ whole genome shotgun (WGS) entry which is preliminary data.</text>
</comment>
<dbReference type="Proteomes" id="UP000215914">
    <property type="component" value="Unassembled WGS sequence"/>
</dbReference>
<dbReference type="AlphaFoldDB" id="A0A9K3IT95"/>
<reference evidence="1" key="2">
    <citation type="submission" date="2020-06" db="EMBL/GenBank/DDBJ databases">
        <title>Helianthus annuus Genome sequencing and assembly Release 2.</title>
        <authorList>
            <person name="Gouzy J."/>
            <person name="Langlade N."/>
            <person name="Munos S."/>
        </authorList>
    </citation>
    <scope>NUCLEOTIDE SEQUENCE</scope>
    <source>
        <tissue evidence="1">Leaves</tissue>
    </source>
</reference>
<name>A0A9K3IT95_HELAN</name>
<protein>
    <submittedName>
        <fullName evidence="1">Uncharacterized protein</fullName>
    </submittedName>
</protein>
<reference evidence="1" key="1">
    <citation type="journal article" date="2017" name="Nature">
        <title>The sunflower genome provides insights into oil metabolism, flowering and Asterid evolution.</title>
        <authorList>
            <person name="Badouin H."/>
            <person name="Gouzy J."/>
            <person name="Grassa C.J."/>
            <person name="Murat F."/>
            <person name="Staton S.E."/>
            <person name="Cottret L."/>
            <person name="Lelandais-Briere C."/>
            <person name="Owens G.L."/>
            <person name="Carrere S."/>
            <person name="Mayjonade B."/>
            <person name="Legrand L."/>
            <person name="Gill N."/>
            <person name="Kane N.C."/>
            <person name="Bowers J.E."/>
            <person name="Hubner S."/>
            <person name="Bellec A."/>
            <person name="Berard A."/>
            <person name="Berges H."/>
            <person name="Blanchet N."/>
            <person name="Boniface M.C."/>
            <person name="Brunel D."/>
            <person name="Catrice O."/>
            <person name="Chaidir N."/>
            <person name="Claudel C."/>
            <person name="Donnadieu C."/>
            <person name="Faraut T."/>
            <person name="Fievet G."/>
            <person name="Helmstetter N."/>
            <person name="King M."/>
            <person name="Knapp S.J."/>
            <person name="Lai Z."/>
            <person name="Le Paslier M.C."/>
            <person name="Lippi Y."/>
            <person name="Lorenzon L."/>
            <person name="Mandel J.R."/>
            <person name="Marage G."/>
            <person name="Marchand G."/>
            <person name="Marquand E."/>
            <person name="Bret-Mestries E."/>
            <person name="Morien E."/>
            <person name="Nambeesan S."/>
            <person name="Nguyen T."/>
            <person name="Pegot-Espagnet P."/>
            <person name="Pouilly N."/>
            <person name="Raftis F."/>
            <person name="Sallet E."/>
            <person name="Schiex T."/>
            <person name="Thomas J."/>
            <person name="Vandecasteele C."/>
            <person name="Vares D."/>
            <person name="Vear F."/>
            <person name="Vautrin S."/>
            <person name="Crespi M."/>
            <person name="Mangin B."/>
            <person name="Burke J.M."/>
            <person name="Salse J."/>
            <person name="Munos S."/>
            <person name="Vincourt P."/>
            <person name="Rieseberg L.H."/>
            <person name="Langlade N.B."/>
        </authorList>
    </citation>
    <scope>NUCLEOTIDE SEQUENCE</scope>
    <source>
        <tissue evidence="1">Leaves</tissue>
    </source>
</reference>
<sequence length="83" mass="9150">MSAPGGRPFLTAGWSASGRPWNSAIGIVSINKLELPNFFGNNERFISSSSESPILKARFSSVEATEPALFLRRGKQQLQQPEW</sequence>
<keyword evidence="2" id="KW-1185">Reference proteome</keyword>
<accession>A0A9K3IT95</accession>
<dbReference type="Gramene" id="mRNA:HanXRQr2_Chr06g0250101">
    <property type="protein sequence ID" value="CDS:HanXRQr2_Chr06g0250101.1"/>
    <property type="gene ID" value="HanXRQr2_Chr06g0250101"/>
</dbReference>
<dbReference type="EMBL" id="MNCJ02000321">
    <property type="protein sequence ID" value="KAF5801610.1"/>
    <property type="molecule type" value="Genomic_DNA"/>
</dbReference>
<gene>
    <name evidence="1" type="ORF">HanXRQr2_Chr06g0250101</name>
</gene>
<evidence type="ECO:0000313" key="1">
    <source>
        <dbReference type="EMBL" id="KAF5801610.1"/>
    </source>
</evidence>